<feature type="region of interest" description="Disordered" evidence="1">
    <location>
        <begin position="607"/>
        <end position="684"/>
    </location>
</feature>
<proteinExistence type="predicted"/>
<feature type="compositionally biased region" description="Acidic residues" evidence="1">
    <location>
        <begin position="1092"/>
        <end position="1104"/>
    </location>
</feature>
<feature type="compositionally biased region" description="Basic residues" evidence="1">
    <location>
        <begin position="1559"/>
        <end position="1580"/>
    </location>
</feature>
<feature type="compositionally biased region" description="Acidic residues" evidence="1">
    <location>
        <begin position="1542"/>
        <end position="1554"/>
    </location>
</feature>
<feature type="compositionally biased region" description="Polar residues" evidence="1">
    <location>
        <begin position="240"/>
        <end position="253"/>
    </location>
</feature>
<feature type="compositionally biased region" description="Basic and acidic residues" evidence="1">
    <location>
        <begin position="1600"/>
        <end position="1611"/>
    </location>
</feature>
<feature type="compositionally biased region" description="Low complexity" evidence="1">
    <location>
        <begin position="1266"/>
        <end position="1277"/>
    </location>
</feature>
<feature type="region of interest" description="Disordered" evidence="1">
    <location>
        <begin position="1216"/>
        <end position="1277"/>
    </location>
</feature>
<feature type="compositionally biased region" description="Low complexity" evidence="1">
    <location>
        <begin position="262"/>
        <end position="283"/>
    </location>
</feature>
<feature type="region of interest" description="Disordered" evidence="1">
    <location>
        <begin position="157"/>
        <end position="182"/>
    </location>
</feature>
<protein>
    <submittedName>
        <fullName evidence="2">Uncharacterized protein</fullName>
    </submittedName>
</protein>
<keyword evidence="3" id="KW-1185">Reference proteome</keyword>
<feature type="compositionally biased region" description="Polar residues" evidence="1">
    <location>
        <begin position="167"/>
        <end position="182"/>
    </location>
</feature>
<feature type="compositionally biased region" description="Basic and acidic residues" evidence="1">
    <location>
        <begin position="615"/>
        <end position="629"/>
    </location>
</feature>
<feature type="region of interest" description="Disordered" evidence="1">
    <location>
        <begin position="1379"/>
        <end position="1400"/>
    </location>
</feature>
<dbReference type="Proteomes" id="UP001057375">
    <property type="component" value="Unassembled WGS sequence"/>
</dbReference>
<accession>A0ABQ5K6U9</accession>
<feature type="region of interest" description="Disordered" evidence="1">
    <location>
        <begin position="1542"/>
        <end position="1611"/>
    </location>
</feature>
<feature type="region of interest" description="Disordered" evidence="1">
    <location>
        <begin position="1304"/>
        <end position="1324"/>
    </location>
</feature>
<organism evidence="2 3">
    <name type="scientific">Aduncisulcus paluster</name>
    <dbReference type="NCBI Taxonomy" id="2918883"/>
    <lineage>
        <taxon>Eukaryota</taxon>
        <taxon>Metamonada</taxon>
        <taxon>Carpediemonas-like organisms</taxon>
        <taxon>Aduncisulcus</taxon>
    </lineage>
</organism>
<sequence length="1680" mass="186403">MDTQRSRMGIPIDLSNLSGSKTYIPKQMPSLGSLTQGFERPTKPIIAKTKKKRKAKVEKKVGFGQTSTIDSLSITSKIPGSGSNLFGTVPLSQHPPPKGKGMTHSYRHYKKHPNQTHIISSISSSSANPGVSLIPRPPPSKIPSKSFRRGSIHSINYIKGKQPPTTPVQQSRRATIDSTTENPTGFIPYPILHQKHTIGGNIVCIPTGTADSEARKSFSQLSFTLPSSQRDMKTPHIPSGSVSSAFSTLNNMVPTRDGPSILSKTTDAPSSSSSRKPLFSSTFKGRMYKPHDSTSGLKTHKRAQNSDISRDIPHRDPSDALSANDGKLPPPPSSSSAVLSASSTHLPSFNLQTLSSMYNASKMQKPCKMGPLSATFSLVEKKRSAKEFIHTHMERGRIESGDEYQETILACSDGPSPHLHPEPISTNARSPLSPSMAESSMKTSMMLPTSGSYMTAPLHTSMRKSGVNNTNSYLPIQTSLRIPQSTGYIDPSKMDSSSRLPHAHSQWYYHLSMFWQRENIVGVREQEIHRMAYNGRGVSSHSRKRPLSSRSSKCYSGIRGESRDGSALHGHQHIRPNSARPISSGSESLVTMLTDDITFEDEGVAGFDTLSQDGNEPREPSESDIRADRSVSPSPTPGPTQFGLPSRRKQHQRKTSHDMKLSSIPSLPKVYQQHPPRPPPVSKFTTSAQTQLKALQFFVNHISEVCVLPIFEREILVMCLCRSILEGSILSTACMCVLLKVCMAGVQVKRMRTIKRAIPNPSHKTIKTEGKSESEDIFIQKSESLDYVRHSPSTAISLSPGLPAEQGAGYAAGDGYYEEETVVFHDVVCSCVSCLTHPHTLALLRTVIVKRILPALYTGTLLSSVDDDRMRTIKRAIPNPSHKTIKTEGKSESEDIFIQKSESLDYVRHSPSTAISLSPGLPAEQGAGYAAGDGYYEEETVVFHDVVCSCVSCLTHPHTLALLRTVIVKRILPALYTGTLLSSVDDDVFQRPNIRNMIWEFLWMCSGCGLVDPIKDIHLRAMSSLLPSLTVQNTSLNINEKKTQHGKQAMVGGNSEQQSPNGSIPLEPDASHQSPLEEAFEKEEERMPEERMLEDDDDDDDDEDNVKSVKTIHSMNPNLYVPACFCGLLSSMKISLSFSSPKQPTVSITSTAHTRTYSTNLSHSFRNNVMRIQLRVCVSDCSLGRVRICVWRDHVPGVSIQNLDAIVTSVRKAVREDEEKRMGTRGKPKEIYNNRHEKVGGREYDDIDPADSTTTTGKPPKKSMSKSKSMSSILHVPPVPSLSQPLSPLSAQWGVSNAIIHSPSDDLSRPLSDGNNHTNLSSQTPLYAQRDSALSSEREGIFVCECVGGVCNIGFDLYPSMSSVCIAVVAGLPFNFEKEKERRRNEEEERKTQMMKKNELENARKDYKKKLLSSALSVGSLSAAKELKESKSSSGLPSKKSIDRLRKMKKKMMNGSVFDEEEEREEEREEGEEFASLLYPISLSSLVPSFVLESVSLFSHSILSDSIFIPISLRAPNAVSGRRLLLRWDSWMHLFLEQSVREEEEEYSTEDSEESTERRKLRHSKRRERKRRQRERAKRKQEREGSDEDSCADSSDLVDYAERKVEEEPEETVVKRTIGDLVTDMLDIMEERQGIKENETEKQPVGITETQGTSDIEKAEFLKSQKAISTIVNDLFDDLF</sequence>
<feature type="region of interest" description="Disordered" evidence="1">
    <location>
        <begin position="225"/>
        <end position="341"/>
    </location>
</feature>
<feature type="compositionally biased region" description="Polar residues" evidence="1">
    <location>
        <begin position="1314"/>
        <end position="1324"/>
    </location>
</feature>
<feature type="compositionally biased region" description="Basic and acidic residues" evidence="1">
    <location>
        <begin position="1216"/>
        <end position="1244"/>
    </location>
</feature>
<evidence type="ECO:0000256" key="1">
    <source>
        <dbReference type="SAM" id="MobiDB-lite"/>
    </source>
</evidence>
<feature type="region of interest" description="Disordered" evidence="1">
    <location>
        <begin position="1043"/>
        <end position="1105"/>
    </location>
</feature>
<dbReference type="EMBL" id="BQXS01000160">
    <property type="protein sequence ID" value="GKT28133.1"/>
    <property type="molecule type" value="Genomic_DNA"/>
</dbReference>
<evidence type="ECO:0000313" key="3">
    <source>
        <dbReference type="Proteomes" id="UP001057375"/>
    </source>
</evidence>
<gene>
    <name evidence="2" type="ORF">ADUPG1_000450</name>
</gene>
<reference evidence="2" key="1">
    <citation type="submission" date="2022-03" db="EMBL/GenBank/DDBJ databases">
        <title>Draft genome sequence of Aduncisulcus paluster, a free-living microaerophilic Fornicata.</title>
        <authorList>
            <person name="Yuyama I."/>
            <person name="Kume K."/>
            <person name="Tamura T."/>
            <person name="Inagaki Y."/>
            <person name="Hashimoto T."/>
        </authorList>
    </citation>
    <scope>NUCLEOTIDE SEQUENCE</scope>
    <source>
        <strain evidence="2">NY0171</strain>
    </source>
</reference>
<evidence type="ECO:0000313" key="2">
    <source>
        <dbReference type="EMBL" id="GKT28133.1"/>
    </source>
</evidence>
<feature type="region of interest" description="Disordered" evidence="1">
    <location>
        <begin position="536"/>
        <end position="585"/>
    </location>
</feature>
<name>A0ABQ5K6U9_9EUKA</name>
<feature type="compositionally biased region" description="Basic and acidic residues" evidence="1">
    <location>
        <begin position="308"/>
        <end position="318"/>
    </location>
</feature>
<comment type="caution">
    <text evidence="2">The sequence shown here is derived from an EMBL/GenBank/DDBJ whole genome shotgun (WGS) entry which is preliminary data.</text>
</comment>